<feature type="non-terminal residue" evidence="6">
    <location>
        <position position="1"/>
    </location>
</feature>
<name>A0ABU8FPE3_9BACI</name>
<dbReference type="CDD" id="cd19531">
    <property type="entry name" value="LCL_NRPS-like"/>
    <property type="match status" value="1"/>
</dbReference>
<dbReference type="Pfam" id="PF00501">
    <property type="entry name" value="AMP-binding"/>
    <property type="match status" value="2"/>
</dbReference>
<gene>
    <name evidence="6" type="ORF">WAZ07_26015</name>
</gene>
<feature type="domain" description="Carrier" evidence="5">
    <location>
        <begin position="443"/>
        <end position="518"/>
    </location>
</feature>
<proteinExistence type="inferred from homology"/>
<dbReference type="Gene3D" id="1.10.1200.10">
    <property type="entry name" value="ACP-like"/>
    <property type="match status" value="1"/>
</dbReference>
<dbReference type="InterPro" id="IPR042099">
    <property type="entry name" value="ANL_N_sf"/>
</dbReference>
<keyword evidence="3" id="KW-0596">Phosphopantetheine</keyword>
<dbReference type="SUPFAM" id="SSF47336">
    <property type="entry name" value="ACP-like"/>
    <property type="match status" value="1"/>
</dbReference>
<sequence length="1057" mass="121160">AGGAYLPIQPDDPTERFNYLIEDSQTNLVLTQRHLKDGLESRLKDVEIVSIEDELSVTVVNSASNLDLDYHGSDMVYVIYTSGSTGKPKGVMVEHASLINRLNWMTHVYPFHQQDVILQKTPYTFDVSLWELFAWALQGASVCFLTPGGEKDPSVITQAIEENKVTAIHFVPSMLNAFLEYVKESDAAQNLTSVQHVFTSGEALMPEHVKRFNSLWHAACGTTLHNLYGPTEATVEVSYYDCPTENECVPDSIPIGQPIDNVRLYILDRCNQLVPIGVPGELHIAGDCLARGYLNREELTKKAFVEDPFVEGEKMYKTGDLVRWKENGQIEYLGRIDHQVKIRGYRIELGEIEQTLLQHEMVQEVVVVARKNDRGEQNLCAYVVAGKATEQQLKDHLKRSLPSYMVPMFFVILDELPLLSNGKVNRKALPEPSYHLQQLNYVGPSSNTENKLVHIWEEVLGVDSISIQDDFFDLGGHSLKATLLMAKVNKIFQVNISLREIFENPTIQKLAQIISELVPSKSIELTIAEEREYYPVTSTQKRQLILDKMIHEEVYNMPSVLLFKEDIDVKHVESIFQTLLKRHESLRTSFEWIEEEPVQKIEDYHTFVLEYEELHEMKEPQSYVVKQMLEKFIRPFDLTCAPLFRAKFIRLPHGESILLVDMHHIIADGISLNILIQEFIQLYNGQVLSDLKFQYKDYAVWQKSYFDTNEIKQQEEFWLESFSGDLPVLNLPTDYARPQIQSFEGEHIDFKVGKELTDKLKRLTNKNKSTLYTVMLSAYNILLSKYSGQEDIIVGSPVAGRNHVDLEGVMGMFVNTIALRNQPKANQTFSQFLAKVKENCLNAFDNQHYPLEELLNHLQLPRDLSRNPLFSTMFSLHNKGLDSGEKELSTIQIDPYEFHTNTSKFDLSLTVFEGEEGLTLQWEYCTKLFKASTINKFANSFVRILDQIVRDESIDISDIGIVSKEEQEILLKDFNHTVYEYPKHGTVHQLFEKQVEKTPDHIAVRFEGSTLTYRQLNEKANHLARVLREKGVEKDQIVGIAVHRSPEMMIGLLAILK</sequence>
<evidence type="ECO:0000256" key="4">
    <source>
        <dbReference type="ARBA" id="ARBA00022553"/>
    </source>
</evidence>
<dbReference type="Pfam" id="PF13193">
    <property type="entry name" value="AMP-binding_C"/>
    <property type="match status" value="1"/>
</dbReference>
<dbReference type="InterPro" id="IPR025110">
    <property type="entry name" value="AMP-bd_C"/>
</dbReference>
<dbReference type="PANTHER" id="PTHR45527">
    <property type="entry name" value="NONRIBOSOMAL PEPTIDE SYNTHETASE"/>
    <property type="match status" value="1"/>
</dbReference>
<dbReference type="PANTHER" id="PTHR45527:SF14">
    <property type="entry name" value="PLIPASTATIN SYNTHASE SUBUNIT B"/>
    <property type="match status" value="1"/>
</dbReference>
<dbReference type="Proteomes" id="UP001372526">
    <property type="component" value="Unassembled WGS sequence"/>
</dbReference>
<accession>A0ABU8FPE3</accession>
<dbReference type="SUPFAM" id="SSF52777">
    <property type="entry name" value="CoA-dependent acyltransferases"/>
    <property type="match status" value="2"/>
</dbReference>
<evidence type="ECO:0000313" key="7">
    <source>
        <dbReference type="Proteomes" id="UP001372526"/>
    </source>
</evidence>
<dbReference type="EMBL" id="JBAWSX010000037">
    <property type="protein sequence ID" value="MEI4804557.1"/>
    <property type="molecule type" value="Genomic_DNA"/>
</dbReference>
<dbReference type="InterPro" id="IPR023213">
    <property type="entry name" value="CAT-like_dom_sf"/>
</dbReference>
<feature type="non-terminal residue" evidence="6">
    <location>
        <position position="1057"/>
    </location>
</feature>
<dbReference type="SMART" id="SM00823">
    <property type="entry name" value="PKS_PP"/>
    <property type="match status" value="1"/>
</dbReference>
<evidence type="ECO:0000313" key="6">
    <source>
        <dbReference type="EMBL" id="MEI4804557.1"/>
    </source>
</evidence>
<dbReference type="Gene3D" id="3.40.50.12780">
    <property type="entry name" value="N-terminal domain of ligase-like"/>
    <property type="match status" value="2"/>
</dbReference>
<dbReference type="InterPro" id="IPR009081">
    <property type="entry name" value="PP-bd_ACP"/>
</dbReference>
<dbReference type="Pfam" id="PF00550">
    <property type="entry name" value="PP-binding"/>
    <property type="match status" value="1"/>
</dbReference>
<comment type="similarity">
    <text evidence="2">Belongs to the ATP-dependent AMP-binding enzyme family.</text>
</comment>
<keyword evidence="4" id="KW-0597">Phosphoprotein</keyword>
<dbReference type="InterPro" id="IPR000873">
    <property type="entry name" value="AMP-dep_synth/lig_dom"/>
</dbReference>
<evidence type="ECO:0000259" key="5">
    <source>
        <dbReference type="PROSITE" id="PS50075"/>
    </source>
</evidence>
<evidence type="ECO:0000256" key="3">
    <source>
        <dbReference type="ARBA" id="ARBA00022450"/>
    </source>
</evidence>
<organism evidence="6 7">
    <name type="scientific">Bacillus bruguierae</name>
    <dbReference type="NCBI Taxonomy" id="3127667"/>
    <lineage>
        <taxon>Bacteria</taxon>
        <taxon>Bacillati</taxon>
        <taxon>Bacillota</taxon>
        <taxon>Bacilli</taxon>
        <taxon>Bacillales</taxon>
        <taxon>Bacillaceae</taxon>
        <taxon>Bacillus</taxon>
    </lineage>
</organism>
<dbReference type="InterPro" id="IPR001242">
    <property type="entry name" value="Condensation_dom"/>
</dbReference>
<dbReference type="InterPro" id="IPR036736">
    <property type="entry name" value="ACP-like_sf"/>
</dbReference>
<dbReference type="InterPro" id="IPR010071">
    <property type="entry name" value="AA_adenyl_dom"/>
</dbReference>
<dbReference type="InterPro" id="IPR045851">
    <property type="entry name" value="AMP-bd_C_sf"/>
</dbReference>
<reference evidence="6 7" key="1">
    <citation type="submission" date="2024-01" db="EMBL/GenBank/DDBJ databases">
        <title>Seven novel Bacillus-like species.</title>
        <authorList>
            <person name="Liu G."/>
        </authorList>
    </citation>
    <scope>NUCLEOTIDE SEQUENCE [LARGE SCALE GENOMIC DNA]</scope>
    <source>
        <strain evidence="6 7">FJAT-51639</strain>
    </source>
</reference>
<dbReference type="Gene3D" id="3.30.300.30">
    <property type="match status" value="1"/>
</dbReference>
<dbReference type="PROSITE" id="PS50075">
    <property type="entry name" value="CARRIER"/>
    <property type="match status" value="1"/>
</dbReference>
<dbReference type="PRINTS" id="PR00154">
    <property type="entry name" value="AMPBINDING"/>
</dbReference>
<dbReference type="Gene3D" id="3.30.559.30">
    <property type="entry name" value="Nonribosomal peptide synthetase, condensation domain"/>
    <property type="match status" value="1"/>
</dbReference>
<evidence type="ECO:0000256" key="2">
    <source>
        <dbReference type="ARBA" id="ARBA00006432"/>
    </source>
</evidence>
<comment type="caution">
    <text evidence="6">The sequence shown here is derived from an EMBL/GenBank/DDBJ whole genome shotgun (WGS) entry which is preliminary data.</text>
</comment>
<dbReference type="RefSeq" id="WP_336474706.1">
    <property type="nucleotide sequence ID" value="NZ_JBAWSX010000037.1"/>
</dbReference>
<dbReference type="Pfam" id="PF00668">
    <property type="entry name" value="Condensation"/>
    <property type="match status" value="1"/>
</dbReference>
<keyword evidence="7" id="KW-1185">Reference proteome</keyword>
<dbReference type="SUPFAM" id="SSF56801">
    <property type="entry name" value="Acetyl-CoA synthetase-like"/>
    <property type="match status" value="2"/>
</dbReference>
<protein>
    <submittedName>
        <fullName evidence="6">Amino acid adenylation domain-containing protein</fullName>
    </submittedName>
</protein>
<dbReference type="InterPro" id="IPR020459">
    <property type="entry name" value="AMP-binding"/>
</dbReference>
<dbReference type="Gene3D" id="3.30.559.10">
    <property type="entry name" value="Chloramphenicol acetyltransferase-like domain"/>
    <property type="match status" value="1"/>
</dbReference>
<evidence type="ECO:0000256" key="1">
    <source>
        <dbReference type="ARBA" id="ARBA00001957"/>
    </source>
</evidence>
<comment type="cofactor">
    <cofactor evidence="1">
        <name>pantetheine 4'-phosphate</name>
        <dbReference type="ChEBI" id="CHEBI:47942"/>
    </cofactor>
</comment>
<dbReference type="NCBIfam" id="TIGR01733">
    <property type="entry name" value="AA-adenyl-dom"/>
    <property type="match status" value="1"/>
</dbReference>
<dbReference type="InterPro" id="IPR020845">
    <property type="entry name" value="AMP-binding_CS"/>
</dbReference>
<dbReference type="InterPro" id="IPR020806">
    <property type="entry name" value="PKS_PP-bd"/>
</dbReference>
<dbReference type="CDD" id="cd05930">
    <property type="entry name" value="A_NRPS"/>
    <property type="match status" value="1"/>
</dbReference>
<dbReference type="PROSITE" id="PS00455">
    <property type="entry name" value="AMP_BINDING"/>
    <property type="match status" value="1"/>
</dbReference>